<evidence type="ECO:0000256" key="2">
    <source>
        <dbReference type="SAM" id="Phobius"/>
    </source>
</evidence>
<dbReference type="PANTHER" id="PTHR37451">
    <property type="entry name" value="MARVEL DOMAIN"/>
    <property type="match status" value="1"/>
</dbReference>
<feature type="region of interest" description="Disordered" evidence="1">
    <location>
        <begin position="185"/>
        <end position="209"/>
    </location>
</feature>
<feature type="transmembrane region" description="Helical" evidence="2">
    <location>
        <begin position="133"/>
        <end position="159"/>
    </location>
</feature>
<evidence type="ECO:0008006" key="5">
    <source>
        <dbReference type="Google" id="ProtNLM"/>
    </source>
</evidence>
<evidence type="ECO:0000313" key="3">
    <source>
        <dbReference type="EMBL" id="KAH6900017.1"/>
    </source>
</evidence>
<feature type="compositionally biased region" description="Low complexity" evidence="1">
    <location>
        <begin position="185"/>
        <end position="194"/>
    </location>
</feature>
<dbReference type="AlphaFoldDB" id="A0A9P9AW32"/>
<evidence type="ECO:0000313" key="4">
    <source>
        <dbReference type="Proteomes" id="UP000777438"/>
    </source>
</evidence>
<gene>
    <name evidence="3" type="ORF">B0T10DRAFT_393579</name>
</gene>
<accession>A0A9P9AW32</accession>
<dbReference type="Proteomes" id="UP000777438">
    <property type="component" value="Unassembled WGS sequence"/>
</dbReference>
<sequence length="209" mass="23009">MTANSNARLKGKEHIPNYPSGFVVLRILQLVLSVVILAILCYTVYWAAFAGNCLMLFTTLATFVASLWMVIAHTCTPQAYNYWAVLALDIFLVVFWLISFAILAAQTAIYFAAGSSYCDWYSCYDDTLYGAALVYGSIMAAASGLGALEFLFFIISLVIHSIMICRHRRAGLHNTPVCNGTGPQLVPLQNQQPQGRTKRPSGSMKWSSS</sequence>
<feature type="transmembrane region" description="Helical" evidence="2">
    <location>
        <begin position="83"/>
        <end position="113"/>
    </location>
</feature>
<keyword evidence="4" id="KW-1185">Reference proteome</keyword>
<dbReference type="EMBL" id="JAGPYM010000001">
    <property type="protein sequence ID" value="KAH6900017.1"/>
    <property type="molecule type" value="Genomic_DNA"/>
</dbReference>
<comment type="caution">
    <text evidence="3">The sequence shown here is derived from an EMBL/GenBank/DDBJ whole genome shotgun (WGS) entry which is preliminary data.</text>
</comment>
<keyword evidence="2" id="KW-0472">Membrane</keyword>
<organism evidence="3 4">
    <name type="scientific">Thelonectria olida</name>
    <dbReference type="NCBI Taxonomy" id="1576542"/>
    <lineage>
        <taxon>Eukaryota</taxon>
        <taxon>Fungi</taxon>
        <taxon>Dikarya</taxon>
        <taxon>Ascomycota</taxon>
        <taxon>Pezizomycotina</taxon>
        <taxon>Sordariomycetes</taxon>
        <taxon>Hypocreomycetidae</taxon>
        <taxon>Hypocreales</taxon>
        <taxon>Nectriaceae</taxon>
        <taxon>Thelonectria</taxon>
    </lineage>
</organism>
<dbReference type="PANTHER" id="PTHR37451:SF4">
    <property type="entry name" value="MARVEL DOMAIN-CONTAINING PROTEIN"/>
    <property type="match status" value="1"/>
</dbReference>
<feature type="transmembrane region" description="Helical" evidence="2">
    <location>
        <begin position="21"/>
        <end position="48"/>
    </location>
</feature>
<dbReference type="OrthoDB" id="5325022at2759"/>
<name>A0A9P9AW32_9HYPO</name>
<protein>
    <recommendedName>
        <fullName evidence="5">MARVEL domain-containing protein</fullName>
    </recommendedName>
</protein>
<keyword evidence="2" id="KW-1133">Transmembrane helix</keyword>
<proteinExistence type="predicted"/>
<reference evidence="3 4" key="1">
    <citation type="journal article" date="2021" name="Nat. Commun.">
        <title>Genetic determinants of endophytism in the Arabidopsis root mycobiome.</title>
        <authorList>
            <person name="Mesny F."/>
            <person name="Miyauchi S."/>
            <person name="Thiergart T."/>
            <person name="Pickel B."/>
            <person name="Atanasova L."/>
            <person name="Karlsson M."/>
            <person name="Huettel B."/>
            <person name="Barry K.W."/>
            <person name="Haridas S."/>
            <person name="Chen C."/>
            <person name="Bauer D."/>
            <person name="Andreopoulos W."/>
            <person name="Pangilinan J."/>
            <person name="LaButti K."/>
            <person name="Riley R."/>
            <person name="Lipzen A."/>
            <person name="Clum A."/>
            <person name="Drula E."/>
            <person name="Henrissat B."/>
            <person name="Kohler A."/>
            <person name="Grigoriev I.V."/>
            <person name="Martin F.M."/>
            <person name="Hacquard S."/>
        </authorList>
    </citation>
    <scope>NUCLEOTIDE SEQUENCE [LARGE SCALE GENOMIC DNA]</scope>
    <source>
        <strain evidence="3 4">MPI-CAGE-CH-0241</strain>
    </source>
</reference>
<evidence type="ECO:0000256" key="1">
    <source>
        <dbReference type="SAM" id="MobiDB-lite"/>
    </source>
</evidence>
<keyword evidence="2" id="KW-0812">Transmembrane</keyword>
<feature type="transmembrane region" description="Helical" evidence="2">
    <location>
        <begin position="54"/>
        <end position="71"/>
    </location>
</feature>